<reference evidence="1" key="2">
    <citation type="journal article" date="2015" name="Data Brief">
        <title>Shoot transcriptome of the giant reed, Arundo donax.</title>
        <authorList>
            <person name="Barrero R.A."/>
            <person name="Guerrero F.D."/>
            <person name="Moolhuijzen P."/>
            <person name="Goolsby J.A."/>
            <person name="Tidwell J."/>
            <person name="Bellgard S.E."/>
            <person name="Bellgard M.I."/>
        </authorList>
    </citation>
    <scope>NUCLEOTIDE SEQUENCE</scope>
    <source>
        <tissue evidence="1">Shoot tissue taken approximately 20 cm above the soil surface</tissue>
    </source>
</reference>
<accession>A0A0A8ZGK4</accession>
<organism evidence="1">
    <name type="scientific">Arundo donax</name>
    <name type="common">Giant reed</name>
    <name type="synonym">Donax arundinaceus</name>
    <dbReference type="NCBI Taxonomy" id="35708"/>
    <lineage>
        <taxon>Eukaryota</taxon>
        <taxon>Viridiplantae</taxon>
        <taxon>Streptophyta</taxon>
        <taxon>Embryophyta</taxon>
        <taxon>Tracheophyta</taxon>
        <taxon>Spermatophyta</taxon>
        <taxon>Magnoliopsida</taxon>
        <taxon>Liliopsida</taxon>
        <taxon>Poales</taxon>
        <taxon>Poaceae</taxon>
        <taxon>PACMAD clade</taxon>
        <taxon>Arundinoideae</taxon>
        <taxon>Arundineae</taxon>
        <taxon>Arundo</taxon>
    </lineage>
</organism>
<dbReference type="EMBL" id="GBRH01263903">
    <property type="protein sequence ID" value="JAD33992.1"/>
    <property type="molecule type" value="Transcribed_RNA"/>
</dbReference>
<evidence type="ECO:0000313" key="1">
    <source>
        <dbReference type="EMBL" id="JAD33992.1"/>
    </source>
</evidence>
<protein>
    <submittedName>
        <fullName evidence="1">Uncharacterized protein</fullName>
    </submittedName>
</protein>
<sequence>MHPASMDVNRHQKWN</sequence>
<proteinExistence type="predicted"/>
<name>A0A0A8ZGK4_ARUDO</name>
<reference evidence="1" key="1">
    <citation type="submission" date="2014-09" db="EMBL/GenBank/DDBJ databases">
        <authorList>
            <person name="Magalhaes I.L.F."/>
            <person name="Oliveira U."/>
            <person name="Santos F.R."/>
            <person name="Vidigal T.H.D.A."/>
            <person name="Brescovit A.D."/>
            <person name="Santos A.J."/>
        </authorList>
    </citation>
    <scope>NUCLEOTIDE SEQUENCE</scope>
    <source>
        <tissue evidence="1">Shoot tissue taken approximately 20 cm above the soil surface</tissue>
    </source>
</reference>